<dbReference type="InterPro" id="IPR050445">
    <property type="entry name" value="Bact_polysacc_biosynth/exp"/>
</dbReference>
<keyword evidence="2" id="KW-0812">Transmembrane</keyword>
<sequence>MVMMTPADLSQAKKAPSPAKYIIAGLLAGIILGYAIALIRHLADRRIHTTDDITDRIEKPILATIPTSSTIETLSTDLTDDFKAAEAIRKLRTNLRYAMIDSTSKVILVTSSVMGGGKVISGGESSQGDGPRRRRRHPHRC</sequence>
<keyword evidence="2" id="KW-0472">Membrane</keyword>
<reference evidence="3 4" key="1">
    <citation type="submission" date="2011-06" db="EMBL/GenBank/DDBJ databases">
        <authorList>
            <person name="Muzny D."/>
            <person name="Qin X."/>
            <person name="Deng J."/>
            <person name="Jiang H."/>
            <person name="Liu Y."/>
            <person name="Qu J."/>
            <person name="Song X.-Z."/>
            <person name="Zhang L."/>
            <person name="Thornton R."/>
            <person name="Coyle M."/>
            <person name="Francisco L."/>
            <person name="Jackson L."/>
            <person name="Javaid M."/>
            <person name="Korchina V."/>
            <person name="Kovar C."/>
            <person name="Mata R."/>
            <person name="Mathew T."/>
            <person name="Ngo R."/>
            <person name="Nguyen L."/>
            <person name="Nguyen N."/>
            <person name="Okwuonu G."/>
            <person name="Ongeri F."/>
            <person name="Pham C."/>
            <person name="Simmons D."/>
            <person name="Wilczek-Boney K."/>
            <person name="Hale W."/>
            <person name="Jakkamsetti A."/>
            <person name="Pham P."/>
            <person name="Ruth R."/>
            <person name="San Lucas F."/>
            <person name="Warren J."/>
            <person name="Zhang J."/>
            <person name="Zhao Z."/>
            <person name="Zhou C."/>
            <person name="Zhu D."/>
            <person name="Lee S."/>
            <person name="Bess C."/>
            <person name="Blankenburg K."/>
            <person name="Forbes L."/>
            <person name="Fu Q."/>
            <person name="Gubbala S."/>
            <person name="Hirani K."/>
            <person name="Jayaseelan J.C."/>
            <person name="Lara F."/>
            <person name="Munidasa M."/>
            <person name="Palculict T."/>
            <person name="Patil S."/>
            <person name="Pu L.-L."/>
            <person name="Saada N."/>
            <person name="Tang L."/>
            <person name="Weissenberger G."/>
            <person name="Zhu Y."/>
            <person name="Hemphill L."/>
            <person name="Shang Y."/>
            <person name="Youmans B."/>
            <person name="Ayvaz T."/>
            <person name="Ross M."/>
            <person name="Santibanez J."/>
            <person name="Aqrawi P."/>
            <person name="Gross S."/>
            <person name="Joshi V."/>
            <person name="Fowler G."/>
            <person name="Nazareth L."/>
            <person name="Reid J."/>
            <person name="Worley K."/>
            <person name="Petrosino J."/>
            <person name="Highlander S."/>
            <person name="Gibbs R."/>
        </authorList>
    </citation>
    <scope>NUCLEOTIDE SEQUENCE [LARGE SCALE GENOMIC DNA]</scope>
    <source>
        <strain evidence="3 4">ATCC 25577</strain>
    </source>
</reference>
<feature type="transmembrane region" description="Helical" evidence="2">
    <location>
        <begin position="20"/>
        <end position="39"/>
    </location>
</feature>
<evidence type="ECO:0000256" key="2">
    <source>
        <dbReference type="SAM" id="Phobius"/>
    </source>
</evidence>
<feature type="compositionally biased region" description="Basic residues" evidence="1">
    <location>
        <begin position="132"/>
        <end position="141"/>
    </location>
</feature>
<name>G4D0K3_9ACTN</name>
<keyword evidence="4" id="KW-1185">Reference proteome</keyword>
<dbReference type="PANTHER" id="PTHR32309">
    <property type="entry name" value="TYROSINE-PROTEIN KINASE"/>
    <property type="match status" value="1"/>
</dbReference>
<dbReference type="EMBL" id="AGBA01000018">
    <property type="protein sequence ID" value="EGY76482.1"/>
    <property type="molecule type" value="Genomic_DNA"/>
</dbReference>
<dbReference type="Gene3D" id="3.40.50.300">
    <property type="entry name" value="P-loop containing nucleotide triphosphate hydrolases"/>
    <property type="match status" value="1"/>
</dbReference>
<evidence type="ECO:0008006" key="5">
    <source>
        <dbReference type="Google" id="ProtNLM"/>
    </source>
</evidence>
<dbReference type="PANTHER" id="PTHR32309:SF31">
    <property type="entry name" value="CAPSULAR EXOPOLYSACCHARIDE FAMILY"/>
    <property type="match status" value="1"/>
</dbReference>
<dbReference type="AlphaFoldDB" id="G4D0K3"/>
<dbReference type="Proteomes" id="UP000005332">
    <property type="component" value="Unassembled WGS sequence"/>
</dbReference>
<gene>
    <name evidence="3" type="ORF">HMPREF9153_2311</name>
</gene>
<feature type="region of interest" description="Disordered" evidence="1">
    <location>
        <begin position="118"/>
        <end position="141"/>
    </location>
</feature>
<proteinExistence type="predicted"/>
<protein>
    <recommendedName>
        <fullName evidence="5">Polysaccharide chain length determinant N-terminal domain-containing protein</fullName>
    </recommendedName>
</protein>
<dbReference type="InterPro" id="IPR027417">
    <property type="entry name" value="P-loop_NTPase"/>
</dbReference>
<evidence type="ECO:0000313" key="4">
    <source>
        <dbReference type="Proteomes" id="UP000005332"/>
    </source>
</evidence>
<dbReference type="HOGENOM" id="CLU_1823623_0_0_11"/>
<evidence type="ECO:0000256" key="1">
    <source>
        <dbReference type="SAM" id="MobiDB-lite"/>
    </source>
</evidence>
<keyword evidence="2" id="KW-1133">Transmembrane helix</keyword>
<evidence type="ECO:0000313" key="3">
    <source>
        <dbReference type="EMBL" id="EGY76482.1"/>
    </source>
</evidence>
<accession>G4D0K3</accession>
<organism evidence="3 4">
    <name type="scientific">Cutibacterium avidum ATCC 25577</name>
    <dbReference type="NCBI Taxonomy" id="997355"/>
    <lineage>
        <taxon>Bacteria</taxon>
        <taxon>Bacillati</taxon>
        <taxon>Actinomycetota</taxon>
        <taxon>Actinomycetes</taxon>
        <taxon>Propionibacteriales</taxon>
        <taxon>Propionibacteriaceae</taxon>
        <taxon>Cutibacterium</taxon>
    </lineage>
</organism>
<comment type="caution">
    <text evidence="3">The sequence shown here is derived from an EMBL/GenBank/DDBJ whole genome shotgun (WGS) entry which is preliminary data.</text>
</comment>